<evidence type="ECO:0000256" key="1">
    <source>
        <dbReference type="SAM" id="MobiDB-lite"/>
    </source>
</evidence>
<sequence>MTTLVPANEVVDAALVDDEGLVPSVAPTEGPLIDHNTVLRPGEEIPTEEKGPRYTDRDLYVSEETARAMDEAGVDESGPRGSAMRGP</sequence>
<dbReference type="EMBL" id="VKLS01000169">
    <property type="protein sequence ID" value="TSB39551.1"/>
    <property type="molecule type" value="Genomic_DNA"/>
</dbReference>
<dbReference type="OrthoDB" id="9815875at2"/>
<feature type="region of interest" description="Disordered" evidence="1">
    <location>
        <begin position="26"/>
        <end position="87"/>
    </location>
</feature>
<dbReference type="AlphaFoldDB" id="A0A553ZDP1"/>
<proteinExistence type="predicted"/>
<evidence type="ECO:0000313" key="3">
    <source>
        <dbReference type="Proteomes" id="UP000320888"/>
    </source>
</evidence>
<reference evidence="2 3" key="1">
    <citation type="submission" date="2019-07" db="EMBL/GenBank/DDBJ databases">
        <title>Draft genome for Streptomyces benahoarensis MZ03-48.</title>
        <authorList>
            <person name="Gonzalez-Pimentel J.L."/>
        </authorList>
    </citation>
    <scope>NUCLEOTIDE SEQUENCE [LARGE SCALE GENOMIC DNA]</scope>
    <source>
        <strain evidence="2 3">MZ03-48</strain>
    </source>
</reference>
<dbReference type="RefSeq" id="WP_143941877.1">
    <property type="nucleotide sequence ID" value="NZ_VKLS01000169.1"/>
</dbReference>
<accession>A0A553ZDP1</accession>
<gene>
    <name evidence="2" type="ORF">FNZ23_15335</name>
</gene>
<dbReference type="Proteomes" id="UP000320888">
    <property type="component" value="Unassembled WGS sequence"/>
</dbReference>
<name>A0A553ZDP1_9ACTN</name>
<protein>
    <submittedName>
        <fullName evidence="2">Uncharacterized protein</fullName>
    </submittedName>
</protein>
<feature type="compositionally biased region" description="Basic and acidic residues" evidence="1">
    <location>
        <begin position="41"/>
        <end position="70"/>
    </location>
</feature>
<keyword evidence="3" id="KW-1185">Reference proteome</keyword>
<evidence type="ECO:0000313" key="2">
    <source>
        <dbReference type="EMBL" id="TSB39551.1"/>
    </source>
</evidence>
<organism evidence="2 3">
    <name type="scientific">Streptomyces benahoarensis</name>
    <dbReference type="NCBI Taxonomy" id="2595054"/>
    <lineage>
        <taxon>Bacteria</taxon>
        <taxon>Bacillati</taxon>
        <taxon>Actinomycetota</taxon>
        <taxon>Actinomycetes</taxon>
        <taxon>Kitasatosporales</taxon>
        <taxon>Streptomycetaceae</taxon>
        <taxon>Streptomyces</taxon>
    </lineage>
</organism>
<comment type="caution">
    <text evidence="2">The sequence shown here is derived from an EMBL/GenBank/DDBJ whole genome shotgun (WGS) entry which is preliminary data.</text>
</comment>